<evidence type="ECO:0000256" key="1">
    <source>
        <dbReference type="ARBA" id="ARBA00010617"/>
    </source>
</evidence>
<dbReference type="Pfam" id="PF00067">
    <property type="entry name" value="p450"/>
    <property type="match status" value="1"/>
</dbReference>
<protein>
    <submittedName>
        <fullName evidence="4">Uncharacterized protein CYP787A2</fullName>
    </submittedName>
</protein>
<evidence type="ECO:0000313" key="4">
    <source>
        <dbReference type="EMBL" id="EFJ09813.1"/>
    </source>
</evidence>
<dbReference type="PANTHER" id="PTHR47955">
    <property type="entry name" value="CYTOCHROME P450 FAMILY 71 PROTEIN"/>
    <property type="match status" value="1"/>
</dbReference>
<dbReference type="InterPro" id="IPR001128">
    <property type="entry name" value="Cyt_P450"/>
</dbReference>
<dbReference type="GO" id="GO:0016705">
    <property type="term" value="F:oxidoreductase activity, acting on paired donors, with incorporation or reduction of molecular oxygen"/>
    <property type="evidence" value="ECO:0007669"/>
    <property type="project" value="InterPro"/>
</dbReference>
<reference evidence="4 5" key="1">
    <citation type="journal article" date="2011" name="Science">
        <title>The Selaginella genome identifies genetic changes associated with the evolution of vascular plants.</title>
        <authorList>
            <person name="Banks J.A."/>
            <person name="Nishiyama T."/>
            <person name="Hasebe M."/>
            <person name="Bowman J.L."/>
            <person name="Gribskov M."/>
            <person name="dePamphilis C."/>
            <person name="Albert V.A."/>
            <person name="Aono N."/>
            <person name="Aoyama T."/>
            <person name="Ambrose B.A."/>
            <person name="Ashton N.W."/>
            <person name="Axtell M.J."/>
            <person name="Barker E."/>
            <person name="Barker M.S."/>
            <person name="Bennetzen J.L."/>
            <person name="Bonawitz N.D."/>
            <person name="Chapple C."/>
            <person name="Cheng C."/>
            <person name="Correa L.G."/>
            <person name="Dacre M."/>
            <person name="DeBarry J."/>
            <person name="Dreyer I."/>
            <person name="Elias M."/>
            <person name="Engstrom E.M."/>
            <person name="Estelle M."/>
            <person name="Feng L."/>
            <person name="Finet C."/>
            <person name="Floyd S.K."/>
            <person name="Frommer W.B."/>
            <person name="Fujita T."/>
            <person name="Gramzow L."/>
            <person name="Gutensohn M."/>
            <person name="Harholt J."/>
            <person name="Hattori M."/>
            <person name="Heyl A."/>
            <person name="Hirai T."/>
            <person name="Hiwatashi Y."/>
            <person name="Ishikawa M."/>
            <person name="Iwata M."/>
            <person name="Karol K.G."/>
            <person name="Koehler B."/>
            <person name="Kolukisaoglu U."/>
            <person name="Kubo M."/>
            <person name="Kurata T."/>
            <person name="Lalonde S."/>
            <person name="Li K."/>
            <person name="Li Y."/>
            <person name="Litt A."/>
            <person name="Lyons E."/>
            <person name="Manning G."/>
            <person name="Maruyama T."/>
            <person name="Michael T.P."/>
            <person name="Mikami K."/>
            <person name="Miyazaki S."/>
            <person name="Morinaga S."/>
            <person name="Murata T."/>
            <person name="Mueller-Roeber B."/>
            <person name="Nelson D.R."/>
            <person name="Obara M."/>
            <person name="Oguri Y."/>
            <person name="Olmstead R.G."/>
            <person name="Onodera N."/>
            <person name="Petersen B.L."/>
            <person name="Pils B."/>
            <person name="Prigge M."/>
            <person name="Rensing S.A."/>
            <person name="Riano-Pachon D.M."/>
            <person name="Roberts A.W."/>
            <person name="Sato Y."/>
            <person name="Scheller H.V."/>
            <person name="Schulz B."/>
            <person name="Schulz C."/>
            <person name="Shakirov E.V."/>
            <person name="Shibagaki N."/>
            <person name="Shinohara N."/>
            <person name="Shippen D.E."/>
            <person name="Soerensen I."/>
            <person name="Sotooka R."/>
            <person name="Sugimoto N."/>
            <person name="Sugita M."/>
            <person name="Sumikawa N."/>
            <person name="Tanurdzic M."/>
            <person name="Theissen G."/>
            <person name="Ulvskov P."/>
            <person name="Wakazuki S."/>
            <person name="Weng J.K."/>
            <person name="Willats W.W."/>
            <person name="Wipf D."/>
            <person name="Wolf P.G."/>
            <person name="Yang L."/>
            <person name="Zimmer A.D."/>
            <person name="Zhu Q."/>
            <person name="Mitros T."/>
            <person name="Hellsten U."/>
            <person name="Loque D."/>
            <person name="Otillar R."/>
            <person name="Salamov A."/>
            <person name="Schmutz J."/>
            <person name="Shapiro H."/>
            <person name="Lindquist E."/>
            <person name="Lucas S."/>
            <person name="Rokhsar D."/>
            <person name="Grigoriev I.V."/>
        </authorList>
    </citation>
    <scope>NUCLEOTIDE SEQUENCE [LARGE SCALE GENOMIC DNA]</scope>
</reference>
<keyword evidence="5" id="KW-1185">Reference proteome</keyword>
<evidence type="ECO:0000313" key="5">
    <source>
        <dbReference type="Proteomes" id="UP000001514"/>
    </source>
</evidence>
<gene>
    <name evidence="4" type="primary">CYP787A2</name>
    <name evidence="4" type="ORF">SELMODRAFT_15275</name>
</gene>
<dbReference type="AlphaFoldDB" id="D8T0A5"/>
<dbReference type="Gene3D" id="1.10.630.10">
    <property type="entry name" value="Cytochrome P450"/>
    <property type="match status" value="1"/>
</dbReference>
<dbReference type="InterPro" id="IPR002401">
    <property type="entry name" value="Cyt_P450_E_grp-I"/>
</dbReference>
<dbReference type="InterPro" id="IPR036396">
    <property type="entry name" value="Cyt_P450_sf"/>
</dbReference>
<dbReference type="GO" id="GO:0005506">
    <property type="term" value="F:iron ion binding"/>
    <property type="evidence" value="ECO:0007669"/>
    <property type="project" value="InterPro"/>
</dbReference>
<dbReference type="GO" id="GO:0020037">
    <property type="term" value="F:heme binding"/>
    <property type="evidence" value="ECO:0007669"/>
    <property type="project" value="InterPro"/>
</dbReference>
<dbReference type="Proteomes" id="UP000001514">
    <property type="component" value="Unassembled WGS sequence"/>
</dbReference>
<dbReference type="OrthoDB" id="2789670at2759"/>
<dbReference type="GO" id="GO:0004497">
    <property type="term" value="F:monooxygenase activity"/>
    <property type="evidence" value="ECO:0007669"/>
    <property type="project" value="InterPro"/>
</dbReference>
<dbReference type="PRINTS" id="PR00463">
    <property type="entry name" value="EP450I"/>
</dbReference>
<dbReference type="EMBL" id="GL377658">
    <property type="protein sequence ID" value="EFJ09813.1"/>
    <property type="molecule type" value="Genomic_DNA"/>
</dbReference>
<comment type="similarity">
    <text evidence="1">Belongs to the cytochrome P450 family.</text>
</comment>
<keyword evidence="3" id="KW-0408">Iron</keyword>
<dbReference type="eggNOG" id="KOG0156">
    <property type="taxonomic scope" value="Eukaryota"/>
</dbReference>
<dbReference type="OMA" id="RDIACCE"/>
<dbReference type="KEGG" id="smo:SELMODRAFT_15275"/>
<evidence type="ECO:0000256" key="3">
    <source>
        <dbReference type="ARBA" id="ARBA00023004"/>
    </source>
</evidence>
<organism evidence="5">
    <name type="scientific">Selaginella moellendorffii</name>
    <name type="common">Spikemoss</name>
    <dbReference type="NCBI Taxonomy" id="88036"/>
    <lineage>
        <taxon>Eukaryota</taxon>
        <taxon>Viridiplantae</taxon>
        <taxon>Streptophyta</taxon>
        <taxon>Embryophyta</taxon>
        <taxon>Tracheophyta</taxon>
        <taxon>Lycopodiopsida</taxon>
        <taxon>Selaginellales</taxon>
        <taxon>Selaginellaceae</taxon>
        <taxon>Selaginella</taxon>
    </lineage>
</organism>
<keyword evidence="2" id="KW-0479">Metal-binding</keyword>
<evidence type="ECO:0000256" key="2">
    <source>
        <dbReference type="ARBA" id="ARBA00022723"/>
    </source>
</evidence>
<proteinExistence type="inferred from homology"/>
<feature type="non-terminal residue" evidence="4">
    <location>
        <position position="1"/>
    </location>
</feature>
<sequence>LPPGPWGLPLIGHLHHLIHLPHQSLHHLSRKYGPVMSIKLGNKTAIVVSSKQAAKEVLTSFDKVFASRPCLISPESLCYGSRDIACCEYGPYWRQMKKLCMTHLFTAKRLEDFRSIRLEETLELLRDIASNQARPVDMKSKLSMLTFNVITRMTFTKRFYDRWSAASDPRFVEVILEAVSLMGAVNIGDYIPWLSWLDLGGYHKRLEKTSKEIDEVLQRLIDQHREAA</sequence>
<feature type="non-terminal residue" evidence="4">
    <location>
        <position position="228"/>
    </location>
</feature>
<dbReference type="SUPFAM" id="SSF48264">
    <property type="entry name" value="Cytochrome P450"/>
    <property type="match status" value="1"/>
</dbReference>
<dbReference type="Gramene" id="EFJ09813">
    <property type="protein sequence ID" value="EFJ09813"/>
    <property type="gene ID" value="SELMODRAFT_15275"/>
</dbReference>
<name>D8T0A5_SELML</name>
<dbReference type="GeneID" id="9629484"/>
<dbReference type="InParanoid" id="D8T0A5"/>
<accession>D8T0A5</accession>
<dbReference type="HOGENOM" id="CLU_001570_26_3_1"/>